<keyword evidence="2" id="KW-0472">Membrane</keyword>
<dbReference type="HOGENOM" id="CLU_024135_0_0_1"/>
<dbReference type="STRING" id="1182545.A0A072PQG5"/>
<dbReference type="Proteomes" id="UP000027920">
    <property type="component" value="Unassembled WGS sequence"/>
</dbReference>
<dbReference type="VEuPathDB" id="FungiDB:A1O9_05660"/>
<dbReference type="OrthoDB" id="2522565at2759"/>
<dbReference type="EMBL" id="AMGV01000004">
    <property type="protein sequence ID" value="KEF57740.1"/>
    <property type="molecule type" value="Genomic_DNA"/>
</dbReference>
<comment type="caution">
    <text evidence="3">The sequence shown here is derived from an EMBL/GenBank/DDBJ whole genome shotgun (WGS) entry which is preliminary data.</text>
</comment>
<feature type="transmembrane region" description="Helical" evidence="2">
    <location>
        <begin position="9"/>
        <end position="28"/>
    </location>
</feature>
<feature type="region of interest" description="Disordered" evidence="1">
    <location>
        <begin position="107"/>
        <end position="129"/>
    </location>
</feature>
<reference evidence="3 4" key="1">
    <citation type="submission" date="2013-03" db="EMBL/GenBank/DDBJ databases">
        <title>The Genome Sequence of Exophiala aquamarina CBS 119918.</title>
        <authorList>
            <consortium name="The Broad Institute Genomics Platform"/>
            <person name="Cuomo C."/>
            <person name="de Hoog S."/>
            <person name="Gorbushina A."/>
            <person name="Walker B."/>
            <person name="Young S.K."/>
            <person name="Zeng Q."/>
            <person name="Gargeya S."/>
            <person name="Fitzgerald M."/>
            <person name="Haas B."/>
            <person name="Abouelleil A."/>
            <person name="Allen A.W."/>
            <person name="Alvarado L."/>
            <person name="Arachchi H.M."/>
            <person name="Berlin A.M."/>
            <person name="Chapman S.B."/>
            <person name="Gainer-Dewar J."/>
            <person name="Goldberg J."/>
            <person name="Griggs A."/>
            <person name="Gujja S."/>
            <person name="Hansen M."/>
            <person name="Howarth C."/>
            <person name="Imamovic A."/>
            <person name="Ireland A."/>
            <person name="Larimer J."/>
            <person name="McCowan C."/>
            <person name="Murphy C."/>
            <person name="Pearson M."/>
            <person name="Poon T.W."/>
            <person name="Priest M."/>
            <person name="Roberts A."/>
            <person name="Saif S."/>
            <person name="Shea T."/>
            <person name="Sisk P."/>
            <person name="Sykes S."/>
            <person name="Wortman J."/>
            <person name="Nusbaum C."/>
            <person name="Birren B."/>
        </authorList>
    </citation>
    <scope>NUCLEOTIDE SEQUENCE [LARGE SCALE GENOMIC DNA]</scope>
    <source>
        <strain evidence="3 4">CBS 119918</strain>
    </source>
</reference>
<name>A0A072PQG5_9EURO</name>
<protein>
    <recommendedName>
        <fullName evidence="5">EH domain-containing protein</fullName>
    </recommendedName>
</protein>
<organism evidence="3 4">
    <name type="scientific">Exophiala aquamarina CBS 119918</name>
    <dbReference type="NCBI Taxonomy" id="1182545"/>
    <lineage>
        <taxon>Eukaryota</taxon>
        <taxon>Fungi</taxon>
        <taxon>Dikarya</taxon>
        <taxon>Ascomycota</taxon>
        <taxon>Pezizomycotina</taxon>
        <taxon>Eurotiomycetes</taxon>
        <taxon>Chaetothyriomycetidae</taxon>
        <taxon>Chaetothyriales</taxon>
        <taxon>Herpotrichiellaceae</taxon>
        <taxon>Exophiala</taxon>
    </lineage>
</organism>
<keyword evidence="2" id="KW-1133">Transmembrane helix</keyword>
<evidence type="ECO:0000313" key="3">
    <source>
        <dbReference type="EMBL" id="KEF57740.1"/>
    </source>
</evidence>
<dbReference type="AlphaFoldDB" id="A0A072PQG5"/>
<gene>
    <name evidence="3" type="ORF">A1O9_05660</name>
</gene>
<keyword evidence="2" id="KW-0812">Transmembrane</keyword>
<dbReference type="RefSeq" id="XP_013260330.1">
    <property type="nucleotide sequence ID" value="XM_013404876.1"/>
</dbReference>
<evidence type="ECO:0008006" key="5">
    <source>
        <dbReference type="Google" id="ProtNLM"/>
    </source>
</evidence>
<sequence length="516" mass="57706">MSGFAAKKLVVFVCPLIVFVCIILIFGINDGKVVYQPASQPDLVARVQDVLVVNNEDPNVDNIPEVEEVVEEDGLAQLISNLQIGDDQVKKTADSAASDIGDFASAEFSNGDGDGDGHENGTGDITDVAPITTELDHREIFSLSTKNRKYFPLKFGNHIVYNPNILPHPTKHDTWIIAGQHEGSCEKHVDLEEMVCDAIFWEDVLSCITPPTLLPVEPSIQGTCEGDLAVLNLQYGPRDARVFYGPSAPYILYGSQSIFTCISIWLQDVRMLLEDFRLEQLALSKIFERATEVERPMPYKEMEKNFFLFWDSQEQMYAHYDIFPNRVFAQLSANGSIGPDLATAAEFSDKMCMAKYLPTVGPDRESLHQATNSLSITLCKRVDSSCVPNDSNTFIITIFHKKVSKDYHPVYEPYVMLLQRDAPFAIHAISQRPLWISGRGPFTNESGSILWKDQEPPKGHTEMFYMTSMSWKSHVQKYHGHIDDDLFLAFGIEDSKAGAVDLKAGDLLQDLAYCAN</sequence>
<evidence type="ECO:0000256" key="2">
    <source>
        <dbReference type="SAM" id="Phobius"/>
    </source>
</evidence>
<evidence type="ECO:0000256" key="1">
    <source>
        <dbReference type="SAM" id="MobiDB-lite"/>
    </source>
</evidence>
<dbReference type="GeneID" id="25280583"/>
<keyword evidence="4" id="KW-1185">Reference proteome</keyword>
<proteinExistence type="predicted"/>
<evidence type="ECO:0000313" key="4">
    <source>
        <dbReference type="Proteomes" id="UP000027920"/>
    </source>
</evidence>
<accession>A0A072PQG5</accession>